<dbReference type="STRING" id="914234.M2P8F0"/>
<keyword evidence="2" id="KW-1185">Reference proteome</keyword>
<proteinExistence type="predicted"/>
<name>M2P8F0_CERS8</name>
<evidence type="ECO:0000313" key="1">
    <source>
        <dbReference type="EMBL" id="EMD31664.1"/>
    </source>
</evidence>
<reference evidence="1 2" key="1">
    <citation type="journal article" date="2012" name="Proc. Natl. Acad. Sci. U.S.A.">
        <title>Comparative genomics of Ceriporiopsis subvermispora and Phanerochaete chrysosporium provide insight into selective ligninolysis.</title>
        <authorList>
            <person name="Fernandez-Fueyo E."/>
            <person name="Ruiz-Duenas F.J."/>
            <person name="Ferreira P."/>
            <person name="Floudas D."/>
            <person name="Hibbett D.S."/>
            <person name="Canessa P."/>
            <person name="Larrondo L.F."/>
            <person name="James T.Y."/>
            <person name="Seelenfreund D."/>
            <person name="Lobos S."/>
            <person name="Polanco R."/>
            <person name="Tello M."/>
            <person name="Honda Y."/>
            <person name="Watanabe T."/>
            <person name="Watanabe T."/>
            <person name="Ryu J.S."/>
            <person name="Kubicek C.P."/>
            <person name="Schmoll M."/>
            <person name="Gaskell J."/>
            <person name="Hammel K.E."/>
            <person name="St John F.J."/>
            <person name="Vanden Wymelenberg A."/>
            <person name="Sabat G."/>
            <person name="Splinter BonDurant S."/>
            <person name="Syed K."/>
            <person name="Yadav J.S."/>
            <person name="Doddapaneni H."/>
            <person name="Subramanian V."/>
            <person name="Lavin J.L."/>
            <person name="Oguiza J.A."/>
            <person name="Perez G."/>
            <person name="Pisabarro A.G."/>
            <person name="Ramirez L."/>
            <person name="Santoyo F."/>
            <person name="Master E."/>
            <person name="Coutinho P.M."/>
            <person name="Henrissat B."/>
            <person name="Lombard V."/>
            <person name="Magnuson J.K."/>
            <person name="Kuees U."/>
            <person name="Hori C."/>
            <person name="Igarashi K."/>
            <person name="Samejima M."/>
            <person name="Held B.W."/>
            <person name="Barry K.W."/>
            <person name="LaButti K.M."/>
            <person name="Lapidus A."/>
            <person name="Lindquist E.A."/>
            <person name="Lucas S.M."/>
            <person name="Riley R."/>
            <person name="Salamov A.A."/>
            <person name="Hoffmeister D."/>
            <person name="Schwenk D."/>
            <person name="Hadar Y."/>
            <person name="Yarden O."/>
            <person name="de Vries R.P."/>
            <person name="Wiebenga A."/>
            <person name="Stenlid J."/>
            <person name="Eastwood D."/>
            <person name="Grigoriev I.V."/>
            <person name="Berka R.M."/>
            <person name="Blanchette R.A."/>
            <person name="Kersten P."/>
            <person name="Martinez A.T."/>
            <person name="Vicuna R."/>
            <person name="Cullen D."/>
        </authorList>
    </citation>
    <scope>NUCLEOTIDE SEQUENCE [LARGE SCALE GENOMIC DNA]</scope>
    <source>
        <strain evidence="1 2">B</strain>
    </source>
</reference>
<dbReference type="EMBL" id="KB445816">
    <property type="protein sequence ID" value="EMD31664.1"/>
    <property type="molecule type" value="Genomic_DNA"/>
</dbReference>
<evidence type="ECO:0000313" key="2">
    <source>
        <dbReference type="Proteomes" id="UP000016930"/>
    </source>
</evidence>
<dbReference type="HOGENOM" id="CLU_046231_0_0_1"/>
<gene>
    <name evidence="1" type="ORF">CERSUDRAFT_127238</name>
</gene>
<sequence>MGDASNATAAGNYRAGSLKGLDLTLGYTPAVASRQFERSSTDFAPNQTHSGLYGGILVRTVRRISDGKVISGPSLLVDEILSMNGVSSVSELVQTMWRGDVSAFAPPKDHIPQKKARMFLEYGPRGQASTNPRIFRSPRIGLDLSHSEIPTTSHDHPRILYVDKLYRYFTHPHLLNANGRFHTFLGVYKALKDNTNNSAEIGEEVAGLVGLQASTIAKYLHDYNAGVEEGRLVSFIGKSVKRPPTFLRMMGTLERFGAALRDPKA</sequence>
<dbReference type="OrthoDB" id="16851at2759"/>
<organism evidence="1 2">
    <name type="scientific">Ceriporiopsis subvermispora (strain B)</name>
    <name type="common">White-rot fungus</name>
    <name type="synonym">Gelatoporia subvermispora</name>
    <dbReference type="NCBI Taxonomy" id="914234"/>
    <lineage>
        <taxon>Eukaryota</taxon>
        <taxon>Fungi</taxon>
        <taxon>Dikarya</taxon>
        <taxon>Basidiomycota</taxon>
        <taxon>Agaricomycotina</taxon>
        <taxon>Agaricomycetes</taxon>
        <taxon>Polyporales</taxon>
        <taxon>Gelatoporiaceae</taxon>
        <taxon>Gelatoporia</taxon>
    </lineage>
</organism>
<dbReference type="AlphaFoldDB" id="M2P8F0"/>
<accession>M2P8F0</accession>
<dbReference type="Proteomes" id="UP000016930">
    <property type="component" value="Unassembled WGS sequence"/>
</dbReference>
<protein>
    <submittedName>
        <fullName evidence="1">Uncharacterized protein</fullName>
    </submittedName>
</protein>